<protein>
    <recommendedName>
        <fullName evidence="1">Ubiquitin-conjugating enzyme C-terminal fungi domain-containing protein</fullName>
    </recommendedName>
</protein>
<dbReference type="AlphaFoldDB" id="A0A7X2H4K8"/>
<dbReference type="EMBL" id="WJXB01000003">
    <property type="protein sequence ID" value="MRN53402.1"/>
    <property type="molecule type" value="Genomic_DNA"/>
</dbReference>
<feature type="domain" description="Ubiquitin-conjugating enzyme C-terminal fungi" evidence="1">
    <location>
        <begin position="6"/>
        <end position="32"/>
    </location>
</feature>
<reference evidence="2 3" key="1">
    <citation type="submission" date="2019-11" db="EMBL/GenBank/DDBJ databases">
        <title>Paenibacillus monticola sp. nov., a novel PGPR strain isolated from mountain sample in China.</title>
        <authorList>
            <person name="Zhao Q."/>
            <person name="Li H.-P."/>
            <person name="Zhang J.-L."/>
        </authorList>
    </citation>
    <scope>NUCLEOTIDE SEQUENCE [LARGE SCALE GENOMIC DNA]</scope>
    <source>
        <strain evidence="2 3">LC-T2</strain>
    </source>
</reference>
<dbReference type="Proteomes" id="UP000463051">
    <property type="component" value="Unassembled WGS sequence"/>
</dbReference>
<comment type="caution">
    <text evidence="2">The sequence shown here is derived from an EMBL/GenBank/DDBJ whole genome shotgun (WGS) entry which is preliminary data.</text>
</comment>
<name>A0A7X2H4K8_9BACL</name>
<keyword evidence="3" id="KW-1185">Reference proteome</keyword>
<evidence type="ECO:0000313" key="2">
    <source>
        <dbReference type="EMBL" id="MRN53402.1"/>
    </source>
</evidence>
<organism evidence="2 3">
    <name type="scientific">Paenibacillus monticola</name>
    <dbReference type="NCBI Taxonomy" id="2666075"/>
    <lineage>
        <taxon>Bacteria</taxon>
        <taxon>Bacillati</taxon>
        <taxon>Bacillota</taxon>
        <taxon>Bacilli</taxon>
        <taxon>Bacillales</taxon>
        <taxon>Paenibacillaceae</taxon>
        <taxon>Paenibacillus</taxon>
    </lineage>
</organism>
<dbReference type="InterPro" id="IPR015368">
    <property type="entry name" value="UBA_C_fun"/>
</dbReference>
<gene>
    <name evidence="2" type="ORF">GJB61_10400</name>
</gene>
<evidence type="ECO:0000313" key="3">
    <source>
        <dbReference type="Proteomes" id="UP000463051"/>
    </source>
</evidence>
<sequence>MLYAGLNKWGFESRRVITCLKKLEIRKLRKTLKITKP</sequence>
<accession>A0A7X2H4K8</accession>
<evidence type="ECO:0000259" key="1">
    <source>
        <dbReference type="Pfam" id="PF09288"/>
    </source>
</evidence>
<proteinExistence type="predicted"/>
<dbReference type="Pfam" id="PF09288">
    <property type="entry name" value="UBA_3"/>
    <property type="match status" value="1"/>
</dbReference>